<feature type="transmembrane region" description="Helical" evidence="7">
    <location>
        <begin position="367"/>
        <end position="385"/>
    </location>
</feature>
<dbReference type="InterPro" id="IPR036259">
    <property type="entry name" value="MFS_trans_sf"/>
</dbReference>
<evidence type="ECO:0000256" key="3">
    <source>
        <dbReference type="ARBA" id="ARBA00022448"/>
    </source>
</evidence>
<evidence type="ECO:0000313" key="9">
    <source>
        <dbReference type="RefSeq" id="XP_033459002.1"/>
    </source>
</evidence>
<evidence type="ECO:0000256" key="1">
    <source>
        <dbReference type="ARBA" id="ARBA00004141"/>
    </source>
</evidence>
<name>A0A6J3M1S7_9PEZI</name>
<protein>
    <recommendedName>
        <fullName evidence="10">Nucleoside transporter family</fullName>
    </recommendedName>
</protein>
<evidence type="ECO:0000313" key="8">
    <source>
        <dbReference type="Proteomes" id="UP000504637"/>
    </source>
</evidence>
<reference evidence="9" key="3">
    <citation type="submission" date="2025-08" db="UniProtKB">
        <authorList>
            <consortium name="RefSeq"/>
        </authorList>
    </citation>
    <scope>IDENTIFICATION</scope>
    <source>
        <strain evidence="9">CBS 342.82</strain>
    </source>
</reference>
<dbReference type="GO" id="GO:0005886">
    <property type="term" value="C:plasma membrane"/>
    <property type="evidence" value="ECO:0007669"/>
    <property type="project" value="TreeGrafter"/>
</dbReference>
<dbReference type="Pfam" id="PF01733">
    <property type="entry name" value="Nucleoside_tran"/>
    <property type="match status" value="1"/>
</dbReference>
<feature type="transmembrane region" description="Helical" evidence="7">
    <location>
        <begin position="431"/>
        <end position="458"/>
    </location>
</feature>
<comment type="similarity">
    <text evidence="2">Belongs to the SLC29A/ENT transporter (TC 2.A.57) family.</text>
</comment>
<evidence type="ECO:0000256" key="2">
    <source>
        <dbReference type="ARBA" id="ARBA00007965"/>
    </source>
</evidence>
<dbReference type="Proteomes" id="UP000504637">
    <property type="component" value="Unplaced"/>
</dbReference>
<dbReference type="InterPro" id="IPR002259">
    <property type="entry name" value="Eqnu_transpt"/>
</dbReference>
<dbReference type="OrthoDB" id="46396at2759"/>
<dbReference type="RefSeq" id="XP_033459002.1">
    <property type="nucleotide sequence ID" value="XM_033602566.1"/>
</dbReference>
<feature type="transmembrane region" description="Helical" evidence="7">
    <location>
        <begin position="154"/>
        <end position="181"/>
    </location>
</feature>
<dbReference type="GO" id="GO:0034257">
    <property type="term" value="F:nicotinamide riboside transmembrane transporter activity"/>
    <property type="evidence" value="ECO:0007669"/>
    <property type="project" value="TreeGrafter"/>
</dbReference>
<dbReference type="PANTHER" id="PTHR10332:SF88">
    <property type="entry name" value="EQUILIBRATIVE NUCLEOSIDE TRANSPORTER 1, ISOFORM A"/>
    <property type="match status" value="1"/>
</dbReference>
<feature type="transmembrane region" description="Helical" evidence="7">
    <location>
        <begin position="127"/>
        <end position="148"/>
    </location>
</feature>
<feature type="transmembrane region" description="Helical" evidence="7">
    <location>
        <begin position="57"/>
        <end position="77"/>
    </location>
</feature>
<feature type="transmembrane region" description="Helical" evidence="7">
    <location>
        <begin position="97"/>
        <end position="115"/>
    </location>
</feature>
<keyword evidence="4 7" id="KW-0812">Transmembrane</keyword>
<evidence type="ECO:0000256" key="4">
    <source>
        <dbReference type="ARBA" id="ARBA00022692"/>
    </source>
</evidence>
<dbReference type="AlphaFoldDB" id="A0A6J3M1S7"/>
<evidence type="ECO:0008006" key="10">
    <source>
        <dbReference type="Google" id="ProtNLM"/>
    </source>
</evidence>
<evidence type="ECO:0000256" key="5">
    <source>
        <dbReference type="ARBA" id="ARBA00022989"/>
    </source>
</evidence>
<sequence>MDHLRQRLRQDPAYEPLPTDSEDAALNDTDVSFEDPPATSQLLEGAVPTHPFSWIEYAIFLLLGISMLWAWNMFLAAAPYFQSRFARRPWLLSNFQAFFISISTLTNLVSMLVLTRMQAGASYPRRILISLALNMVIFAALAASTAFPHADPEVYFVFVMVTVGGSALATGFSQNGIFAYVAGFAHPSYIQAIMAGQAVAGVLPPLAQIISVALVDSRKTGRAVPGLSLGDEGDEPAVDWHAAMAYFLTATVISVVTLLAFLYLESRTHSYHSATGNNISTPAALVTDEDVDPESSSINTNTDSKEIPLRHLFNKLFWPALAIFLVFAVTMAMPIYTPRILSITSPSPATTTTTTTSQPSLLRPGSFIPLAFLFWNAGDLLGRLLPTIPVLSLIHRPRLITALAVARLGFVGLYYLCNLDGNGAVVSSDLFYLVVVQGGFGLTNGFLGTTCFISANLWVEAHEMQAAGGFMGLALVLGLTAGSLVTFAIPGA</sequence>
<reference evidence="9" key="1">
    <citation type="submission" date="2020-01" db="EMBL/GenBank/DDBJ databases">
        <authorList>
            <consortium name="DOE Joint Genome Institute"/>
            <person name="Haridas S."/>
            <person name="Albert R."/>
            <person name="Binder M."/>
            <person name="Bloem J."/>
            <person name="Labutti K."/>
            <person name="Salamov A."/>
            <person name="Andreopoulos B."/>
            <person name="Baker S.E."/>
            <person name="Barry K."/>
            <person name="Bills G."/>
            <person name="Bluhm B.H."/>
            <person name="Cannon C."/>
            <person name="Castanera R."/>
            <person name="Culley D.E."/>
            <person name="Daum C."/>
            <person name="Ezra D."/>
            <person name="Gonzalez J.B."/>
            <person name="Henrissat B."/>
            <person name="Kuo A."/>
            <person name="Liang C."/>
            <person name="Lipzen A."/>
            <person name="Lutzoni F."/>
            <person name="Magnuson J."/>
            <person name="Mondo S."/>
            <person name="Nolan M."/>
            <person name="Ohm R."/>
            <person name="Pangilinan J."/>
            <person name="Park H.-J."/>
            <person name="Ramirez L."/>
            <person name="Alfaro M."/>
            <person name="Sun H."/>
            <person name="Tritt A."/>
            <person name="Yoshinaga Y."/>
            <person name="Zwiers L.-H."/>
            <person name="Turgeon B.G."/>
            <person name="Goodwin S.B."/>
            <person name="Spatafora J.W."/>
            <person name="Crous P.W."/>
            <person name="Grigoriev I.V."/>
        </authorList>
    </citation>
    <scope>NUCLEOTIDE SEQUENCE</scope>
    <source>
        <strain evidence="9">CBS 342.82</strain>
    </source>
</reference>
<feature type="transmembrane region" description="Helical" evidence="7">
    <location>
        <begin position="397"/>
        <end position="416"/>
    </location>
</feature>
<keyword evidence="3" id="KW-0813">Transport</keyword>
<feature type="transmembrane region" description="Helical" evidence="7">
    <location>
        <begin position="470"/>
        <end position="489"/>
    </location>
</feature>
<accession>A0A6J3M1S7</accession>
<dbReference type="GO" id="GO:0015205">
    <property type="term" value="F:nucleobase transmembrane transporter activity"/>
    <property type="evidence" value="ECO:0007669"/>
    <property type="project" value="TreeGrafter"/>
</dbReference>
<keyword evidence="5 7" id="KW-1133">Transmembrane helix</keyword>
<proteinExistence type="inferred from homology"/>
<dbReference type="PRINTS" id="PR01130">
    <property type="entry name" value="DERENTRNSPRT"/>
</dbReference>
<evidence type="ECO:0000256" key="6">
    <source>
        <dbReference type="ARBA" id="ARBA00023136"/>
    </source>
</evidence>
<dbReference type="Gene3D" id="1.20.1250.20">
    <property type="entry name" value="MFS general substrate transporter like domains"/>
    <property type="match status" value="1"/>
</dbReference>
<dbReference type="GeneID" id="54360366"/>
<dbReference type="SUPFAM" id="SSF103473">
    <property type="entry name" value="MFS general substrate transporter"/>
    <property type="match status" value="1"/>
</dbReference>
<gene>
    <name evidence="9" type="ORF">K489DRAFT_357781</name>
</gene>
<feature type="transmembrane region" description="Helical" evidence="7">
    <location>
        <begin position="316"/>
        <end position="336"/>
    </location>
</feature>
<keyword evidence="6 7" id="KW-0472">Membrane</keyword>
<reference evidence="9" key="2">
    <citation type="submission" date="2020-04" db="EMBL/GenBank/DDBJ databases">
        <authorList>
            <consortium name="NCBI Genome Project"/>
        </authorList>
    </citation>
    <scope>NUCLEOTIDE SEQUENCE</scope>
    <source>
        <strain evidence="9">CBS 342.82</strain>
    </source>
</reference>
<evidence type="ECO:0000256" key="7">
    <source>
        <dbReference type="SAM" id="Phobius"/>
    </source>
</evidence>
<dbReference type="PIRSF" id="PIRSF016379">
    <property type="entry name" value="ENT"/>
    <property type="match status" value="1"/>
</dbReference>
<dbReference type="PANTHER" id="PTHR10332">
    <property type="entry name" value="EQUILIBRATIVE NUCLEOSIDE TRANSPORTER"/>
    <property type="match status" value="1"/>
</dbReference>
<feature type="transmembrane region" description="Helical" evidence="7">
    <location>
        <begin position="193"/>
        <end position="215"/>
    </location>
</feature>
<keyword evidence="8" id="KW-1185">Reference proteome</keyword>
<organism evidence="9">
    <name type="scientific">Dissoconium aciculare CBS 342.82</name>
    <dbReference type="NCBI Taxonomy" id="1314786"/>
    <lineage>
        <taxon>Eukaryota</taxon>
        <taxon>Fungi</taxon>
        <taxon>Dikarya</taxon>
        <taxon>Ascomycota</taxon>
        <taxon>Pezizomycotina</taxon>
        <taxon>Dothideomycetes</taxon>
        <taxon>Dothideomycetidae</taxon>
        <taxon>Mycosphaerellales</taxon>
        <taxon>Dissoconiaceae</taxon>
        <taxon>Dissoconium</taxon>
    </lineage>
</organism>
<dbReference type="GO" id="GO:0000329">
    <property type="term" value="C:fungal-type vacuole membrane"/>
    <property type="evidence" value="ECO:0007669"/>
    <property type="project" value="TreeGrafter"/>
</dbReference>
<comment type="subcellular location">
    <subcellularLocation>
        <location evidence="1">Membrane</location>
        <topology evidence="1">Multi-pass membrane protein</topology>
    </subcellularLocation>
</comment>
<feature type="transmembrane region" description="Helical" evidence="7">
    <location>
        <begin position="243"/>
        <end position="264"/>
    </location>
</feature>